<dbReference type="EMBL" id="VSSQ01021195">
    <property type="protein sequence ID" value="MPM66617.1"/>
    <property type="molecule type" value="Genomic_DNA"/>
</dbReference>
<evidence type="ECO:0000313" key="2">
    <source>
        <dbReference type="EMBL" id="MPM66617.1"/>
    </source>
</evidence>
<organism evidence="2">
    <name type="scientific">bioreactor metagenome</name>
    <dbReference type="NCBI Taxonomy" id="1076179"/>
    <lineage>
        <taxon>unclassified sequences</taxon>
        <taxon>metagenomes</taxon>
        <taxon>ecological metagenomes</taxon>
    </lineage>
</organism>
<comment type="caution">
    <text evidence="2">The sequence shown here is derived from an EMBL/GenBank/DDBJ whole genome shotgun (WGS) entry which is preliminary data.</text>
</comment>
<reference evidence="2" key="1">
    <citation type="submission" date="2019-08" db="EMBL/GenBank/DDBJ databases">
        <authorList>
            <person name="Kucharzyk K."/>
            <person name="Murdoch R.W."/>
            <person name="Higgins S."/>
            <person name="Loffler F."/>
        </authorList>
    </citation>
    <scope>NUCLEOTIDE SEQUENCE</scope>
</reference>
<accession>A0A645BN10</accession>
<evidence type="ECO:0000256" key="1">
    <source>
        <dbReference type="SAM" id="MobiDB-lite"/>
    </source>
</evidence>
<proteinExistence type="predicted"/>
<gene>
    <name evidence="2" type="ORF">SDC9_113527</name>
</gene>
<name>A0A645BN10_9ZZZZ</name>
<dbReference type="AlphaFoldDB" id="A0A645BN10"/>
<feature type="compositionally biased region" description="Basic and acidic residues" evidence="1">
    <location>
        <begin position="131"/>
        <end position="151"/>
    </location>
</feature>
<sequence length="346" mass="38415">MDLRHRHADRPQRPDPLADPAEHPFDRCPRDVGGRQVREPNAVQRARRVRQVRRPLPFEIRDADEPFGAGRSRQCQRAEMRMIDIEQIGVDVEDPRRIERADQGQEPAGGIGEARDDTGGVMCRQLADQGDDSRGPQRHGDLTRPEIKSERRAGIVPAPWSQDHLPAVDHHGRHAFAGPQDLRQLQGTVRTGRRRDDVRAIDVLDRVEIPGPGRVRSISGEGLQAGLVHQLPAEPVVRQGNGRRPRQVLRLMFRQPPQLGHRDGGDGHHTRTIRPHLATAVLVPVTEFPDEISSGPARSGVVPQDRVADDSAVLVQRHHAVLLTADGDGLDVLQTSRLADRLSEGP</sequence>
<protein>
    <submittedName>
        <fullName evidence="2">Uncharacterized protein</fullName>
    </submittedName>
</protein>
<feature type="compositionally biased region" description="Basic and acidic residues" evidence="1">
    <location>
        <begin position="1"/>
        <end position="13"/>
    </location>
</feature>
<feature type="region of interest" description="Disordered" evidence="1">
    <location>
        <begin position="1"/>
        <end position="47"/>
    </location>
</feature>
<feature type="compositionally biased region" description="Basic and acidic residues" evidence="1">
    <location>
        <begin position="20"/>
        <end position="38"/>
    </location>
</feature>
<feature type="region of interest" description="Disordered" evidence="1">
    <location>
        <begin position="98"/>
        <end position="151"/>
    </location>
</feature>